<accession>A0A1I1YQB6</accession>
<evidence type="ECO:0000259" key="2">
    <source>
        <dbReference type="Pfam" id="PF09832"/>
    </source>
</evidence>
<protein>
    <recommendedName>
        <fullName evidence="2">DUF2059 domain-containing protein</fullName>
    </recommendedName>
</protein>
<dbReference type="RefSeq" id="WP_188129675.1">
    <property type="nucleotide sequence ID" value="NZ_FOMS01000007.1"/>
</dbReference>
<proteinExistence type="predicted"/>
<dbReference type="AlphaFoldDB" id="A0A1I1YQB6"/>
<dbReference type="Pfam" id="PF09832">
    <property type="entry name" value="DUF2059"/>
    <property type="match status" value="1"/>
</dbReference>
<name>A0A1I1YQB6_9RHOB</name>
<sequence length="156" mass="17073">MTRYLAALVLAAALPAAAAAQEDVSELARDYVELPEVQTMMDEMFAPESMAQQFQSGLPPSVTLTDAQREEVGVILSEAMNGLRPEMEEVMITGSANHFTAAELQALIDFYSSEHGGAVMAKMQPFMQETMGTMMPRIQAQMQEVTPQLIEIIEGE</sequence>
<keyword evidence="1" id="KW-0732">Signal</keyword>
<gene>
    <name evidence="3" type="ORF">SAMN04515678_10792</name>
</gene>
<feature type="chain" id="PRO_5009302034" description="DUF2059 domain-containing protein" evidence="1">
    <location>
        <begin position="21"/>
        <end position="156"/>
    </location>
</feature>
<dbReference type="InterPro" id="IPR018637">
    <property type="entry name" value="DUF2059"/>
</dbReference>
<evidence type="ECO:0000313" key="3">
    <source>
        <dbReference type="EMBL" id="SFE20140.1"/>
    </source>
</evidence>
<keyword evidence="4" id="KW-1185">Reference proteome</keyword>
<feature type="domain" description="DUF2059" evidence="2">
    <location>
        <begin position="86"/>
        <end position="143"/>
    </location>
</feature>
<dbReference type="EMBL" id="FOMS01000007">
    <property type="protein sequence ID" value="SFE20140.1"/>
    <property type="molecule type" value="Genomic_DNA"/>
</dbReference>
<organism evidence="3 4">
    <name type="scientific">Roseivivax sediminis</name>
    <dbReference type="NCBI Taxonomy" id="936889"/>
    <lineage>
        <taxon>Bacteria</taxon>
        <taxon>Pseudomonadati</taxon>
        <taxon>Pseudomonadota</taxon>
        <taxon>Alphaproteobacteria</taxon>
        <taxon>Rhodobacterales</taxon>
        <taxon>Roseobacteraceae</taxon>
        <taxon>Roseivivax</taxon>
    </lineage>
</organism>
<feature type="signal peptide" evidence="1">
    <location>
        <begin position="1"/>
        <end position="20"/>
    </location>
</feature>
<reference evidence="3 4" key="1">
    <citation type="submission" date="2016-10" db="EMBL/GenBank/DDBJ databases">
        <authorList>
            <person name="Varghese N."/>
            <person name="Submissions S."/>
        </authorList>
    </citation>
    <scope>NUCLEOTIDE SEQUENCE [LARGE SCALE GENOMIC DNA]</scope>
    <source>
        <strain evidence="4">YIM D21,KCTC 23444,ACCC 10710</strain>
    </source>
</reference>
<evidence type="ECO:0000256" key="1">
    <source>
        <dbReference type="SAM" id="SignalP"/>
    </source>
</evidence>
<dbReference type="Proteomes" id="UP000325289">
    <property type="component" value="Unassembled WGS sequence"/>
</dbReference>
<evidence type="ECO:0000313" key="4">
    <source>
        <dbReference type="Proteomes" id="UP000325289"/>
    </source>
</evidence>